<accession>A0A9D1LC64</accession>
<evidence type="ECO:0000313" key="7">
    <source>
        <dbReference type="EMBL" id="HIU35203.1"/>
    </source>
</evidence>
<reference evidence="7" key="1">
    <citation type="submission" date="2020-10" db="EMBL/GenBank/DDBJ databases">
        <authorList>
            <person name="Gilroy R."/>
        </authorList>
    </citation>
    <scope>NUCLEOTIDE SEQUENCE</scope>
    <source>
        <strain evidence="7">ChiGjej1B1-19959</strain>
    </source>
</reference>
<dbReference type="Proteomes" id="UP000824071">
    <property type="component" value="Unassembled WGS sequence"/>
</dbReference>
<keyword evidence="3" id="KW-0237">DNA synthesis</keyword>
<dbReference type="AlphaFoldDB" id="A0A9D1LC64"/>
<dbReference type="Pfam" id="PF12637">
    <property type="entry name" value="TSCPD"/>
    <property type="match status" value="1"/>
</dbReference>
<evidence type="ECO:0000256" key="1">
    <source>
        <dbReference type="ARBA" id="ARBA00007405"/>
    </source>
</evidence>
<evidence type="ECO:0000256" key="4">
    <source>
        <dbReference type="ARBA" id="ARBA00022741"/>
    </source>
</evidence>
<gene>
    <name evidence="7" type="ORF">IAC53_01165</name>
</gene>
<evidence type="ECO:0000256" key="5">
    <source>
        <dbReference type="ARBA" id="ARBA00047754"/>
    </source>
</evidence>
<dbReference type="InterPro" id="IPR024434">
    <property type="entry name" value="TSCPD_dom"/>
</dbReference>
<dbReference type="EMBL" id="DVMW01000011">
    <property type="protein sequence ID" value="HIU35203.1"/>
    <property type="molecule type" value="Genomic_DNA"/>
</dbReference>
<dbReference type="InterPro" id="IPR023806">
    <property type="entry name" value="CHP03905"/>
</dbReference>
<keyword evidence="4" id="KW-0547">Nucleotide-binding</keyword>
<name>A0A9D1LC64_9FIRM</name>
<dbReference type="GO" id="GO:0071897">
    <property type="term" value="P:DNA biosynthetic process"/>
    <property type="evidence" value="ECO:0007669"/>
    <property type="project" value="UniProtKB-KW"/>
</dbReference>
<dbReference type="EC" id="1.17.4.1" evidence="2"/>
<dbReference type="NCBIfam" id="TIGR03905">
    <property type="entry name" value="TIGR03905_4_Cys"/>
    <property type="match status" value="1"/>
</dbReference>
<dbReference type="GO" id="GO:0004748">
    <property type="term" value="F:ribonucleoside-diphosphate reductase activity, thioredoxin disulfide as acceptor"/>
    <property type="evidence" value="ECO:0007669"/>
    <property type="project" value="UniProtKB-EC"/>
</dbReference>
<sequence>MTYTYRTRGTCSQQIEVELDGDVIKKVRFYGGCNGNTQGVARLAEGRRVEDVVETLSGIRCGLRPTSCPDQLARALREAQKAQREAE</sequence>
<comment type="catalytic activity">
    <reaction evidence="5">
        <text>a 2'-deoxyribonucleoside 5'-diphosphate + [thioredoxin]-disulfide + H2O = a ribonucleoside 5'-diphosphate + [thioredoxin]-dithiol</text>
        <dbReference type="Rhea" id="RHEA:23252"/>
        <dbReference type="Rhea" id="RHEA-COMP:10698"/>
        <dbReference type="Rhea" id="RHEA-COMP:10700"/>
        <dbReference type="ChEBI" id="CHEBI:15377"/>
        <dbReference type="ChEBI" id="CHEBI:29950"/>
        <dbReference type="ChEBI" id="CHEBI:50058"/>
        <dbReference type="ChEBI" id="CHEBI:57930"/>
        <dbReference type="ChEBI" id="CHEBI:73316"/>
        <dbReference type="EC" id="1.17.4.1"/>
    </reaction>
</comment>
<feature type="domain" description="TSCPD" evidence="6">
    <location>
        <begin position="4"/>
        <end position="79"/>
    </location>
</feature>
<proteinExistence type="inferred from homology"/>
<evidence type="ECO:0000256" key="2">
    <source>
        <dbReference type="ARBA" id="ARBA00012274"/>
    </source>
</evidence>
<evidence type="ECO:0000256" key="3">
    <source>
        <dbReference type="ARBA" id="ARBA00022634"/>
    </source>
</evidence>
<dbReference type="GO" id="GO:0000166">
    <property type="term" value="F:nucleotide binding"/>
    <property type="evidence" value="ECO:0007669"/>
    <property type="project" value="UniProtKB-KW"/>
</dbReference>
<comment type="similarity">
    <text evidence="1">Belongs to the ribonucleoside diphosphate reductase class-2 family.</text>
</comment>
<protein>
    <recommendedName>
        <fullName evidence="2">ribonucleoside-diphosphate reductase</fullName>
        <ecNumber evidence="2">1.17.4.1</ecNumber>
    </recommendedName>
</protein>
<evidence type="ECO:0000259" key="6">
    <source>
        <dbReference type="Pfam" id="PF12637"/>
    </source>
</evidence>
<organism evidence="7 8">
    <name type="scientific">Candidatus Fimenecus excrementigallinarum</name>
    <dbReference type="NCBI Taxonomy" id="2840816"/>
    <lineage>
        <taxon>Bacteria</taxon>
        <taxon>Bacillati</taxon>
        <taxon>Bacillota</taxon>
        <taxon>Clostridia</taxon>
        <taxon>Candidatus Fimenecus</taxon>
    </lineage>
</organism>
<reference evidence="7" key="2">
    <citation type="journal article" date="2021" name="PeerJ">
        <title>Extensive microbial diversity within the chicken gut microbiome revealed by metagenomics and culture.</title>
        <authorList>
            <person name="Gilroy R."/>
            <person name="Ravi A."/>
            <person name="Getino M."/>
            <person name="Pursley I."/>
            <person name="Horton D.L."/>
            <person name="Alikhan N.F."/>
            <person name="Baker D."/>
            <person name="Gharbi K."/>
            <person name="Hall N."/>
            <person name="Watson M."/>
            <person name="Adriaenssens E.M."/>
            <person name="Foster-Nyarko E."/>
            <person name="Jarju S."/>
            <person name="Secka A."/>
            <person name="Antonio M."/>
            <person name="Oren A."/>
            <person name="Chaudhuri R.R."/>
            <person name="La Ragione R."/>
            <person name="Hildebrand F."/>
            <person name="Pallen M.J."/>
        </authorList>
    </citation>
    <scope>NUCLEOTIDE SEQUENCE</scope>
    <source>
        <strain evidence="7">ChiGjej1B1-19959</strain>
    </source>
</reference>
<evidence type="ECO:0000313" key="8">
    <source>
        <dbReference type="Proteomes" id="UP000824071"/>
    </source>
</evidence>
<comment type="caution">
    <text evidence="7">The sequence shown here is derived from an EMBL/GenBank/DDBJ whole genome shotgun (WGS) entry which is preliminary data.</text>
</comment>